<keyword evidence="3" id="KW-0695">RNA-directed DNA polymerase</keyword>
<accession>A0A2I0B3Y5</accession>
<dbReference type="InterPro" id="IPR043128">
    <property type="entry name" value="Rev_trsase/Diguanyl_cyclase"/>
</dbReference>
<feature type="domain" description="Reverse transcriptase" evidence="1">
    <location>
        <begin position="3"/>
        <end position="64"/>
    </location>
</feature>
<sequence>MRLCVDYRELNKVTVRNKYSLPRIDDLFDQLQGATVFSKIDLQSGYHQLRVKEPDVQKTAFRTRYGHIVSAAGIAVDPQKIKAIVEWPRPINVSEIRSFLGLAGYDHKSLKYIFTQKELNLRQRRPQLVDETAEKIRLIRERIKVAQDRQKKYFDLKHRVIQFEVGDHVFLKVSSMRGVIRFGLNGKLRPRFIGPFEIIEKVGKVAYRLALPPKLASVHDIFHVSSLRKYIFDESHVIQHEPLTIRQELSYEEVPERILDRQDRQLRKRTIPFVQVLWKHQTI</sequence>
<dbReference type="GO" id="GO:0016787">
    <property type="term" value="F:hydrolase activity"/>
    <property type="evidence" value="ECO:0007669"/>
    <property type="project" value="UniProtKB-KW"/>
</dbReference>
<gene>
    <name evidence="3" type="ORF">AXF42_Ash009399</name>
</gene>
<keyword evidence="3" id="KW-0378">Hydrolase</keyword>
<feature type="domain" description="Tf2-1-like SH3-like" evidence="2">
    <location>
        <begin position="166"/>
        <end position="230"/>
    </location>
</feature>
<dbReference type="PANTHER" id="PTHR46148:SF57">
    <property type="entry name" value="OS12G0499874 PROTEIN"/>
    <property type="match status" value="1"/>
</dbReference>
<keyword evidence="3" id="KW-0808">Transferase</keyword>
<proteinExistence type="predicted"/>
<keyword evidence="3" id="KW-0548">Nucleotidyltransferase</keyword>
<dbReference type="SUPFAM" id="SSF56672">
    <property type="entry name" value="DNA/RNA polymerases"/>
    <property type="match status" value="1"/>
</dbReference>
<name>A0A2I0B3Y5_9ASPA</name>
<dbReference type="GO" id="GO:0003678">
    <property type="term" value="F:DNA helicase activity"/>
    <property type="evidence" value="ECO:0007669"/>
    <property type="project" value="UniProtKB-EC"/>
</dbReference>
<dbReference type="InterPro" id="IPR056924">
    <property type="entry name" value="SH3_Tf2-1"/>
</dbReference>
<dbReference type="EC" id="3.6.4.12" evidence="3"/>
<dbReference type="EMBL" id="KZ451917">
    <property type="protein sequence ID" value="PKA62512.1"/>
    <property type="molecule type" value="Genomic_DNA"/>
</dbReference>
<dbReference type="Pfam" id="PF00078">
    <property type="entry name" value="RVT_1"/>
    <property type="match status" value="1"/>
</dbReference>
<dbReference type="InterPro" id="IPR000477">
    <property type="entry name" value="RT_dom"/>
</dbReference>
<dbReference type="AlphaFoldDB" id="A0A2I0B3Y5"/>
<evidence type="ECO:0000259" key="1">
    <source>
        <dbReference type="Pfam" id="PF00078"/>
    </source>
</evidence>
<protein>
    <submittedName>
        <fullName evidence="3">RNA-directed DNA polymerase like</fullName>
        <ecNumber evidence="3">3.6.4.12</ecNumber>
    </submittedName>
</protein>
<reference evidence="3 4" key="1">
    <citation type="journal article" date="2017" name="Nature">
        <title>The Apostasia genome and the evolution of orchids.</title>
        <authorList>
            <person name="Zhang G.Q."/>
            <person name="Liu K.W."/>
            <person name="Li Z."/>
            <person name="Lohaus R."/>
            <person name="Hsiao Y.Y."/>
            <person name="Niu S.C."/>
            <person name="Wang J.Y."/>
            <person name="Lin Y.C."/>
            <person name="Xu Q."/>
            <person name="Chen L.J."/>
            <person name="Yoshida K."/>
            <person name="Fujiwara S."/>
            <person name="Wang Z.W."/>
            <person name="Zhang Y.Q."/>
            <person name="Mitsuda N."/>
            <person name="Wang M."/>
            <person name="Liu G.H."/>
            <person name="Pecoraro L."/>
            <person name="Huang H.X."/>
            <person name="Xiao X.J."/>
            <person name="Lin M."/>
            <person name="Wu X.Y."/>
            <person name="Wu W.L."/>
            <person name="Chen Y.Y."/>
            <person name="Chang S.B."/>
            <person name="Sakamoto S."/>
            <person name="Ohme-Takagi M."/>
            <person name="Yagi M."/>
            <person name="Zeng S.J."/>
            <person name="Shen C.Y."/>
            <person name="Yeh C.M."/>
            <person name="Luo Y.B."/>
            <person name="Tsai W.C."/>
            <person name="Van de Peer Y."/>
            <person name="Liu Z.J."/>
        </authorList>
    </citation>
    <scope>NUCLEOTIDE SEQUENCE [LARGE SCALE GENOMIC DNA]</scope>
    <source>
        <strain evidence="4">cv. Shenzhen</strain>
        <tissue evidence="3">Stem</tissue>
    </source>
</reference>
<dbReference type="GO" id="GO:0003964">
    <property type="term" value="F:RNA-directed DNA polymerase activity"/>
    <property type="evidence" value="ECO:0007669"/>
    <property type="project" value="UniProtKB-KW"/>
</dbReference>
<organism evidence="3 4">
    <name type="scientific">Apostasia shenzhenica</name>
    <dbReference type="NCBI Taxonomy" id="1088818"/>
    <lineage>
        <taxon>Eukaryota</taxon>
        <taxon>Viridiplantae</taxon>
        <taxon>Streptophyta</taxon>
        <taxon>Embryophyta</taxon>
        <taxon>Tracheophyta</taxon>
        <taxon>Spermatophyta</taxon>
        <taxon>Magnoliopsida</taxon>
        <taxon>Liliopsida</taxon>
        <taxon>Asparagales</taxon>
        <taxon>Orchidaceae</taxon>
        <taxon>Apostasioideae</taxon>
        <taxon>Apostasia</taxon>
    </lineage>
</organism>
<dbReference type="Proteomes" id="UP000236161">
    <property type="component" value="Unassembled WGS sequence"/>
</dbReference>
<evidence type="ECO:0000313" key="3">
    <source>
        <dbReference type="EMBL" id="PKA62512.1"/>
    </source>
</evidence>
<dbReference type="CDD" id="cd01647">
    <property type="entry name" value="RT_LTR"/>
    <property type="match status" value="1"/>
</dbReference>
<dbReference type="Gene3D" id="3.10.10.10">
    <property type="entry name" value="HIV Type 1 Reverse Transcriptase, subunit A, domain 1"/>
    <property type="match status" value="1"/>
</dbReference>
<keyword evidence="4" id="KW-1185">Reference proteome</keyword>
<dbReference type="Gene3D" id="3.30.70.270">
    <property type="match status" value="2"/>
</dbReference>
<dbReference type="InterPro" id="IPR043502">
    <property type="entry name" value="DNA/RNA_pol_sf"/>
</dbReference>
<evidence type="ECO:0000313" key="4">
    <source>
        <dbReference type="Proteomes" id="UP000236161"/>
    </source>
</evidence>
<dbReference type="Pfam" id="PF24626">
    <property type="entry name" value="SH3_Tf2-1"/>
    <property type="match status" value="1"/>
</dbReference>
<evidence type="ECO:0000259" key="2">
    <source>
        <dbReference type="Pfam" id="PF24626"/>
    </source>
</evidence>
<dbReference type="OrthoDB" id="2013982at2759"/>
<dbReference type="PANTHER" id="PTHR46148">
    <property type="entry name" value="CHROMO DOMAIN-CONTAINING PROTEIN"/>
    <property type="match status" value="1"/>
</dbReference>